<evidence type="ECO:0000256" key="1">
    <source>
        <dbReference type="SAM" id="Phobius"/>
    </source>
</evidence>
<organism evidence="2">
    <name type="scientific">viral metagenome</name>
    <dbReference type="NCBI Taxonomy" id="1070528"/>
    <lineage>
        <taxon>unclassified sequences</taxon>
        <taxon>metagenomes</taxon>
        <taxon>organismal metagenomes</taxon>
    </lineage>
</organism>
<keyword evidence="1" id="KW-1133">Transmembrane helix</keyword>
<sequence length="190" mass="19876">MPLDTNLLYGVSVASGVLHLAIPFGLQLLVAQMGRNPWILFALIVVASFLIYVGVFTGLQASACDGVKSWQTVFGGAAIGTTVVAAMATIPLLFEPARLVVSQLAGKHLPILNPGEEELYRKVAETSLQSIGDTTTDPAIAALKMGLPADKFAEQTFQETWMGMSYWAAFGGLYGVGLGSLVAAACPATA</sequence>
<accession>A0A6C0DB37</accession>
<keyword evidence="1" id="KW-0472">Membrane</keyword>
<feature type="transmembrane region" description="Helical" evidence="1">
    <location>
        <begin position="6"/>
        <end position="26"/>
    </location>
</feature>
<dbReference type="EMBL" id="MN739575">
    <property type="protein sequence ID" value="QHT13600.1"/>
    <property type="molecule type" value="Genomic_DNA"/>
</dbReference>
<feature type="transmembrane region" description="Helical" evidence="1">
    <location>
        <begin position="73"/>
        <end position="94"/>
    </location>
</feature>
<proteinExistence type="predicted"/>
<keyword evidence="1" id="KW-0812">Transmembrane</keyword>
<protein>
    <submittedName>
        <fullName evidence="2">Uncharacterized protein</fullName>
    </submittedName>
</protein>
<evidence type="ECO:0000313" key="2">
    <source>
        <dbReference type="EMBL" id="QHT13600.1"/>
    </source>
</evidence>
<name>A0A6C0DB37_9ZZZZ</name>
<feature type="transmembrane region" description="Helical" evidence="1">
    <location>
        <begin position="38"/>
        <end position="61"/>
    </location>
</feature>
<reference evidence="2" key="1">
    <citation type="journal article" date="2020" name="Nature">
        <title>Giant virus diversity and host interactions through global metagenomics.</title>
        <authorList>
            <person name="Schulz F."/>
            <person name="Roux S."/>
            <person name="Paez-Espino D."/>
            <person name="Jungbluth S."/>
            <person name="Walsh D.A."/>
            <person name="Denef V.J."/>
            <person name="McMahon K.D."/>
            <person name="Konstantinidis K.T."/>
            <person name="Eloe-Fadrosh E.A."/>
            <person name="Kyrpides N.C."/>
            <person name="Woyke T."/>
        </authorList>
    </citation>
    <scope>NUCLEOTIDE SEQUENCE</scope>
    <source>
        <strain evidence="2">GVMAG-M-3300023174-132</strain>
    </source>
</reference>
<dbReference type="AlphaFoldDB" id="A0A6C0DB37"/>